<dbReference type="eggNOG" id="COG0745">
    <property type="taxonomic scope" value="Bacteria"/>
</dbReference>
<dbReference type="PROSITE" id="PS51755">
    <property type="entry name" value="OMPR_PHOB"/>
    <property type="match status" value="1"/>
</dbReference>
<dbReference type="KEGG" id="bbe:BBR47_28050"/>
<dbReference type="EMBL" id="AP008955">
    <property type="protein sequence ID" value="BAH43782.1"/>
    <property type="molecule type" value="Genomic_DNA"/>
</dbReference>
<dbReference type="GO" id="GO:0006355">
    <property type="term" value="P:regulation of DNA-templated transcription"/>
    <property type="evidence" value="ECO:0007669"/>
    <property type="project" value="InterPro"/>
</dbReference>
<dbReference type="GO" id="GO:0032993">
    <property type="term" value="C:protein-DNA complex"/>
    <property type="evidence" value="ECO:0007669"/>
    <property type="project" value="TreeGrafter"/>
</dbReference>
<evidence type="ECO:0000259" key="9">
    <source>
        <dbReference type="PROSITE" id="PS51755"/>
    </source>
</evidence>
<dbReference type="GO" id="GO:0000976">
    <property type="term" value="F:transcription cis-regulatory region binding"/>
    <property type="evidence" value="ECO:0007669"/>
    <property type="project" value="TreeGrafter"/>
</dbReference>
<feature type="DNA-binding region" description="OmpR/PhoB-type" evidence="7">
    <location>
        <begin position="133"/>
        <end position="231"/>
    </location>
</feature>
<keyword evidence="11" id="KW-1185">Reference proteome</keyword>
<dbReference type="FunFam" id="3.40.50.2300:FF:000001">
    <property type="entry name" value="DNA-binding response regulator PhoB"/>
    <property type="match status" value="1"/>
</dbReference>
<dbReference type="GO" id="GO:0000156">
    <property type="term" value="F:phosphorelay response regulator activity"/>
    <property type="evidence" value="ECO:0007669"/>
    <property type="project" value="TreeGrafter"/>
</dbReference>
<dbReference type="GO" id="GO:0005829">
    <property type="term" value="C:cytosol"/>
    <property type="evidence" value="ECO:0007669"/>
    <property type="project" value="TreeGrafter"/>
</dbReference>
<dbReference type="InterPro" id="IPR036388">
    <property type="entry name" value="WH-like_DNA-bd_sf"/>
</dbReference>
<dbReference type="CDD" id="cd00383">
    <property type="entry name" value="trans_reg_C"/>
    <property type="match status" value="1"/>
</dbReference>
<dbReference type="SUPFAM" id="SSF52172">
    <property type="entry name" value="CheY-like"/>
    <property type="match status" value="1"/>
</dbReference>
<dbReference type="InterPro" id="IPR039420">
    <property type="entry name" value="WalR-like"/>
</dbReference>
<evidence type="ECO:0000259" key="8">
    <source>
        <dbReference type="PROSITE" id="PS50110"/>
    </source>
</evidence>
<dbReference type="SMART" id="SM00862">
    <property type="entry name" value="Trans_reg_C"/>
    <property type="match status" value="1"/>
</dbReference>
<feature type="domain" description="Response regulatory" evidence="8">
    <location>
        <begin position="12"/>
        <end position="125"/>
    </location>
</feature>
<evidence type="ECO:0000256" key="5">
    <source>
        <dbReference type="ARBA" id="ARBA00023163"/>
    </source>
</evidence>
<accession>C0ZDC3</accession>
<keyword evidence="3" id="KW-0805">Transcription regulation</keyword>
<dbReference type="PANTHER" id="PTHR48111">
    <property type="entry name" value="REGULATOR OF RPOS"/>
    <property type="match status" value="1"/>
</dbReference>
<dbReference type="SMART" id="SM00448">
    <property type="entry name" value="REC"/>
    <property type="match status" value="1"/>
</dbReference>
<dbReference type="FunFam" id="1.10.10.10:FF:000005">
    <property type="entry name" value="Two-component system response regulator"/>
    <property type="match status" value="1"/>
</dbReference>
<organism evidence="10 11">
    <name type="scientific">Brevibacillus brevis (strain 47 / JCM 6285 / NBRC 100599)</name>
    <dbReference type="NCBI Taxonomy" id="358681"/>
    <lineage>
        <taxon>Bacteria</taxon>
        <taxon>Bacillati</taxon>
        <taxon>Bacillota</taxon>
        <taxon>Bacilli</taxon>
        <taxon>Bacillales</taxon>
        <taxon>Paenibacillaceae</taxon>
        <taxon>Brevibacillus</taxon>
    </lineage>
</organism>
<dbReference type="Gene3D" id="6.10.250.690">
    <property type="match status" value="1"/>
</dbReference>
<dbReference type="HOGENOM" id="CLU_000445_30_1_9"/>
<evidence type="ECO:0000256" key="4">
    <source>
        <dbReference type="ARBA" id="ARBA00023125"/>
    </source>
</evidence>
<keyword evidence="4 7" id="KW-0238">DNA-binding</keyword>
<dbReference type="STRING" id="358681.BBR47_28050"/>
<keyword evidence="5" id="KW-0804">Transcription</keyword>
<dbReference type="InterPro" id="IPR001867">
    <property type="entry name" value="OmpR/PhoB-type_DNA-bd"/>
</dbReference>
<proteinExistence type="predicted"/>
<dbReference type="AlphaFoldDB" id="C0ZDC3"/>
<sequence>MICMPTPDGKGYLLLVEDEHNLARYLQLELENEGFSTDIEYDGLSGLEKALTIEYDLILLDVMLPELSGIELCRRIRETKDVPIIMITARGEVPDIVTGLDSGANDYLAKPFAIEELFARIRVLLRQRESKANQEIVVGRLRIQPNARRVFLDEEEIMLTPREFDLLYYMVQNKEQAVSREQILTAVWGFDFMGNTNIVDVYIRYLRNKIESDPSVKLIHTVRGIGYTLRD</sequence>
<dbReference type="InterPro" id="IPR011006">
    <property type="entry name" value="CheY-like_superfamily"/>
</dbReference>
<name>C0ZDC3_BREBN</name>
<dbReference type="PANTHER" id="PTHR48111:SF22">
    <property type="entry name" value="REGULATOR OF RPOS"/>
    <property type="match status" value="1"/>
</dbReference>
<dbReference type="CDD" id="cd17574">
    <property type="entry name" value="REC_OmpR"/>
    <property type="match status" value="1"/>
</dbReference>
<feature type="modified residue" description="4-aspartylphosphate" evidence="6">
    <location>
        <position position="61"/>
    </location>
</feature>
<evidence type="ECO:0000313" key="10">
    <source>
        <dbReference type="EMBL" id="BAH43782.1"/>
    </source>
</evidence>
<gene>
    <name evidence="10" type="ordered locus">BBR47_28050</name>
</gene>
<keyword evidence="1 6" id="KW-0597">Phosphoprotein</keyword>
<evidence type="ECO:0000256" key="1">
    <source>
        <dbReference type="ARBA" id="ARBA00022553"/>
    </source>
</evidence>
<protein>
    <submittedName>
        <fullName evidence="10">Two-component response regulator</fullName>
    </submittedName>
</protein>
<dbReference type="PROSITE" id="PS50110">
    <property type="entry name" value="RESPONSE_REGULATORY"/>
    <property type="match status" value="1"/>
</dbReference>
<feature type="domain" description="OmpR/PhoB-type" evidence="9">
    <location>
        <begin position="133"/>
        <end position="231"/>
    </location>
</feature>
<reference evidence="10 11" key="1">
    <citation type="submission" date="2005-03" db="EMBL/GenBank/DDBJ databases">
        <title>Brevibacillus brevis strain 47, complete genome.</title>
        <authorList>
            <person name="Hosoyama A."/>
            <person name="Yamada R."/>
            <person name="Hongo Y."/>
            <person name="Terui Y."/>
            <person name="Ankai A."/>
            <person name="Masuyama W."/>
            <person name="Sekiguchi M."/>
            <person name="Takeda T."/>
            <person name="Asano K."/>
            <person name="Ohji S."/>
            <person name="Ichikawa N."/>
            <person name="Narita S."/>
            <person name="Aoki N."/>
            <person name="Miura H."/>
            <person name="Matsushita S."/>
            <person name="Sekigawa T."/>
            <person name="Yamagata H."/>
            <person name="Yoshikawa H."/>
            <person name="Udaka S."/>
            <person name="Tanikawa S."/>
            <person name="Fujita N."/>
        </authorList>
    </citation>
    <scope>NUCLEOTIDE SEQUENCE [LARGE SCALE GENOMIC DNA]</scope>
    <source>
        <strain evidence="11">47 / JCM 6285 / NBRC 100599</strain>
    </source>
</reference>
<evidence type="ECO:0000256" key="6">
    <source>
        <dbReference type="PROSITE-ProRule" id="PRU00169"/>
    </source>
</evidence>
<dbReference type="Pfam" id="PF00486">
    <property type="entry name" value="Trans_reg_C"/>
    <property type="match status" value="1"/>
</dbReference>
<dbReference type="Pfam" id="PF00072">
    <property type="entry name" value="Response_reg"/>
    <property type="match status" value="1"/>
</dbReference>
<dbReference type="InterPro" id="IPR001789">
    <property type="entry name" value="Sig_transdc_resp-reg_receiver"/>
</dbReference>
<keyword evidence="2" id="KW-0902">Two-component regulatory system</keyword>
<evidence type="ECO:0000256" key="2">
    <source>
        <dbReference type="ARBA" id="ARBA00023012"/>
    </source>
</evidence>
<evidence type="ECO:0000313" key="11">
    <source>
        <dbReference type="Proteomes" id="UP000001877"/>
    </source>
</evidence>
<dbReference type="Proteomes" id="UP000001877">
    <property type="component" value="Chromosome"/>
</dbReference>
<dbReference type="Gene3D" id="1.10.10.10">
    <property type="entry name" value="Winged helix-like DNA-binding domain superfamily/Winged helix DNA-binding domain"/>
    <property type="match status" value="1"/>
</dbReference>
<evidence type="ECO:0000256" key="3">
    <source>
        <dbReference type="ARBA" id="ARBA00023015"/>
    </source>
</evidence>
<evidence type="ECO:0000256" key="7">
    <source>
        <dbReference type="PROSITE-ProRule" id="PRU01091"/>
    </source>
</evidence>
<dbReference type="Gene3D" id="3.40.50.2300">
    <property type="match status" value="1"/>
</dbReference>